<evidence type="ECO:0000256" key="4">
    <source>
        <dbReference type="PIRNR" id="PIRNR001213"/>
    </source>
</evidence>
<comment type="subcellular location">
    <subcellularLocation>
        <location evidence="4">Cytoplasm</location>
    </subcellularLocation>
    <subcellularLocation>
        <location evidence="4">Nucleus</location>
    </subcellularLocation>
</comment>
<evidence type="ECO:0000256" key="3">
    <source>
        <dbReference type="ARBA" id="ARBA00023242"/>
    </source>
</evidence>
<dbReference type="MEROPS" id="T01.A13"/>
<dbReference type="InterPro" id="IPR016295">
    <property type="entry name" value="Proteasome_beta4"/>
</dbReference>
<keyword evidence="2 4" id="KW-0647">Proteasome</keyword>
<dbReference type="AlphaFoldDB" id="F0WAK1"/>
<comment type="function">
    <text evidence="4">Non-catalytic component of the proteasome.</text>
</comment>
<dbReference type="CDD" id="cd03760">
    <property type="entry name" value="proteasome_beta_type_4"/>
    <property type="match status" value="1"/>
</dbReference>
<dbReference type="PANTHER" id="PTHR32194:SF6">
    <property type="entry name" value="PROTEASOME SUBUNIT BETA"/>
    <property type="match status" value="1"/>
</dbReference>
<dbReference type="HOGENOM" id="CLU_072435_0_1_1"/>
<dbReference type="PANTHER" id="PTHR32194">
    <property type="entry name" value="METALLOPROTEASE TLDD"/>
    <property type="match status" value="1"/>
</dbReference>
<name>F0WAK1_9STRA</name>
<dbReference type="PIRSF" id="PIRSF001213">
    <property type="entry name" value="Psome_endopept_beta"/>
    <property type="match status" value="1"/>
</dbReference>
<dbReference type="InterPro" id="IPR001353">
    <property type="entry name" value="Proteasome_sua/b"/>
</dbReference>
<dbReference type="InterPro" id="IPR023333">
    <property type="entry name" value="Proteasome_suB-type"/>
</dbReference>
<accession>F0WAK1</accession>
<dbReference type="EMBL" id="FR824091">
    <property type="protein sequence ID" value="CCA18172.1"/>
    <property type="molecule type" value="Genomic_DNA"/>
</dbReference>
<organism evidence="5">
    <name type="scientific">Albugo laibachii Nc14</name>
    <dbReference type="NCBI Taxonomy" id="890382"/>
    <lineage>
        <taxon>Eukaryota</taxon>
        <taxon>Sar</taxon>
        <taxon>Stramenopiles</taxon>
        <taxon>Oomycota</taxon>
        <taxon>Peronosporomycetes</taxon>
        <taxon>Albuginales</taxon>
        <taxon>Albuginaceae</taxon>
        <taxon>Albugo</taxon>
    </lineage>
</organism>
<dbReference type="GO" id="GO:0019774">
    <property type="term" value="C:proteasome core complex, beta-subunit complex"/>
    <property type="evidence" value="ECO:0007669"/>
    <property type="project" value="UniProtKB-UniRule"/>
</dbReference>
<dbReference type="GO" id="GO:0005737">
    <property type="term" value="C:cytoplasm"/>
    <property type="evidence" value="ECO:0007669"/>
    <property type="project" value="UniProtKB-SubCell"/>
</dbReference>
<sequence>MCGRKMVVHIIHGSVLRREEKGAKRKKRKDMESIQRTQSPIVVGTSVIAIKYKDGVLMAADTLGSYGSLARFTDQRRMMSVHNATLIGASGDFSDYQFFKDKLDELEVFDYNQDDGCDLTAPELYHYLQRLMYQRRNKFDPLWNTLLIAGVDPNTQKPFLGQSTMIGLAFEGDYLATGFGHHFAMPILRKSWREDLSLDEAKKLLLECMRICLYRDCRTINRIQIAKVDKTGVDISEPIQMDTKWDYKLFVDPKSQFGGSW</sequence>
<reference evidence="5" key="1">
    <citation type="journal article" date="2011" name="PLoS Biol.">
        <title>Gene gain and loss during evolution of obligate parasitism in the white rust pathogen of Arabidopsis thaliana.</title>
        <authorList>
            <person name="Kemen E."/>
            <person name="Gardiner A."/>
            <person name="Schultz-Larsen T."/>
            <person name="Kemen A.C."/>
            <person name="Balmuth A.L."/>
            <person name="Robert-Seilaniantz A."/>
            <person name="Bailey K."/>
            <person name="Holub E."/>
            <person name="Studholme D.J."/>
            <person name="Maclean D."/>
            <person name="Jones J.D."/>
        </authorList>
    </citation>
    <scope>NUCLEOTIDE SEQUENCE</scope>
</reference>
<dbReference type="GO" id="GO:0005634">
    <property type="term" value="C:nucleus"/>
    <property type="evidence" value="ECO:0007669"/>
    <property type="project" value="UniProtKB-SubCell"/>
</dbReference>
<evidence type="ECO:0000256" key="1">
    <source>
        <dbReference type="ARBA" id="ARBA00022490"/>
    </source>
</evidence>
<evidence type="ECO:0000313" key="5">
    <source>
        <dbReference type="EMBL" id="CCA18172.1"/>
    </source>
</evidence>
<dbReference type="InterPro" id="IPR016050">
    <property type="entry name" value="Proteasome_bsu_CS"/>
</dbReference>
<dbReference type="PROSITE" id="PS00854">
    <property type="entry name" value="PROTEASOME_BETA_1"/>
    <property type="match status" value="1"/>
</dbReference>
<evidence type="ECO:0000256" key="2">
    <source>
        <dbReference type="ARBA" id="ARBA00022942"/>
    </source>
</evidence>
<protein>
    <recommendedName>
        <fullName evidence="4">Proteasome subunit beta</fullName>
    </recommendedName>
</protein>
<keyword evidence="3 4" id="KW-0539">Nucleus</keyword>
<dbReference type="SUPFAM" id="SSF56235">
    <property type="entry name" value="N-terminal nucleophile aminohydrolases (Ntn hydrolases)"/>
    <property type="match status" value="1"/>
</dbReference>
<dbReference type="Gene3D" id="3.60.20.10">
    <property type="entry name" value="Glutamine Phosphoribosylpyrophosphate, subunit 1, domain 1"/>
    <property type="match status" value="1"/>
</dbReference>
<dbReference type="PROSITE" id="PS51476">
    <property type="entry name" value="PROTEASOME_BETA_2"/>
    <property type="match status" value="1"/>
</dbReference>
<comment type="similarity">
    <text evidence="4">Belongs to the peptidase T1B family.</text>
</comment>
<dbReference type="GO" id="GO:0051603">
    <property type="term" value="P:proteolysis involved in protein catabolic process"/>
    <property type="evidence" value="ECO:0007669"/>
    <property type="project" value="InterPro"/>
</dbReference>
<gene>
    <name evidence="5" type="primary">AlNc14C46G3725</name>
    <name evidence="5" type="ORF">ALNC14_043150</name>
</gene>
<proteinExistence type="inferred from homology"/>
<reference evidence="5" key="2">
    <citation type="submission" date="2011-02" db="EMBL/GenBank/DDBJ databases">
        <authorList>
            <person name="MacLean D."/>
        </authorList>
    </citation>
    <scope>NUCLEOTIDE SEQUENCE</scope>
</reference>
<dbReference type="InterPro" id="IPR029055">
    <property type="entry name" value="Ntn_hydrolases_N"/>
</dbReference>
<keyword evidence="1 4" id="KW-0963">Cytoplasm</keyword>
<dbReference type="Pfam" id="PF00227">
    <property type="entry name" value="Proteasome"/>
    <property type="match status" value="1"/>
</dbReference>